<keyword evidence="2" id="KW-0808">Transferase</keyword>
<evidence type="ECO:0000313" key="2">
    <source>
        <dbReference type="EMBL" id="OBZ95489.1"/>
    </source>
</evidence>
<dbReference type="GO" id="GO:1990189">
    <property type="term" value="F:protein N-terminal-serine acetyltransferase activity"/>
    <property type="evidence" value="ECO:0007669"/>
    <property type="project" value="TreeGrafter"/>
</dbReference>
<comment type="caution">
    <text evidence="2">The sequence shown here is derived from an EMBL/GenBank/DDBJ whole genome shotgun (WGS) entry which is preliminary data.</text>
</comment>
<dbReference type="OrthoDB" id="5295305at2"/>
<keyword evidence="3" id="KW-1185">Reference proteome</keyword>
<dbReference type="InterPro" id="IPR016181">
    <property type="entry name" value="Acyl_CoA_acyltransferase"/>
</dbReference>
<accession>A0A1C7P2M8</accession>
<dbReference type="GO" id="GO:0008999">
    <property type="term" value="F:protein-N-terminal-alanine acetyltransferase activity"/>
    <property type="evidence" value="ECO:0007669"/>
    <property type="project" value="TreeGrafter"/>
</dbReference>
<evidence type="ECO:0000313" key="3">
    <source>
        <dbReference type="Proteomes" id="UP000093111"/>
    </source>
</evidence>
<dbReference type="Pfam" id="PF13302">
    <property type="entry name" value="Acetyltransf_3"/>
    <property type="match status" value="1"/>
</dbReference>
<dbReference type="PANTHER" id="PTHR43441:SF2">
    <property type="entry name" value="FAMILY ACETYLTRANSFERASE, PUTATIVE (AFU_ORTHOLOGUE AFUA_7G00850)-RELATED"/>
    <property type="match status" value="1"/>
</dbReference>
<organism evidence="2 3">
    <name type="scientific">Pararhizobium polonicum</name>
    <dbReference type="NCBI Taxonomy" id="1612624"/>
    <lineage>
        <taxon>Bacteria</taxon>
        <taxon>Pseudomonadati</taxon>
        <taxon>Pseudomonadota</taxon>
        <taxon>Alphaproteobacteria</taxon>
        <taxon>Hyphomicrobiales</taxon>
        <taxon>Rhizobiaceae</taxon>
        <taxon>Rhizobium/Agrobacterium group</taxon>
        <taxon>Pararhizobium</taxon>
    </lineage>
</organism>
<protein>
    <submittedName>
        <fullName evidence="2">Acetyltransferase</fullName>
    </submittedName>
</protein>
<dbReference type="PATRIC" id="fig|1612624.7.peg.4228"/>
<dbReference type="PANTHER" id="PTHR43441">
    <property type="entry name" value="RIBOSOMAL-PROTEIN-SERINE ACETYLTRANSFERASE"/>
    <property type="match status" value="1"/>
</dbReference>
<dbReference type="InterPro" id="IPR000182">
    <property type="entry name" value="GNAT_dom"/>
</dbReference>
<dbReference type="InterPro" id="IPR051908">
    <property type="entry name" value="Ribosomal_N-acetyltransferase"/>
</dbReference>
<dbReference type="SUPFAM" id="SSF55729">
    <property type="entry name" value="Acyl-CoA N-acyltransferases (Nat)"/>
    <property type="match status" value="1"/>
</dbReference>
<gene>
    <name evidence="2" type="ORF">ADU59_11730</name>
</gene>
<reference evidence="2 3" key="1">
    <citation type="journal article" date="2016" name="Syst. Appl. Microbiol.">
        <title>Pararhizobium polonicum sp. nov. isolated from tumors on stone fruit rootstocks.</title>
        <authorList>
            <person name="Pulawska J."/>
            <person name="Kuzmanovic N."/>
            <person name="Willems A."/>
            <person name="Pothier J.F."/>
        </authorList>
    </citation>
    <scope>NUCLEOTIDE SEQUENCE [LARGE SCALE GENOMIC DNA]</scope>
    <source>
        <strain evidence="2 3">F5.1</strain>
    </source>
</reference>
<dbReference type="Gene3D" id="3.40.630.30">
    <property type="match status" value="1"/>
</dbReference>
<dbReference type="STRING" id="1612624.ADU59_11730"/>
<evidence type="ECO:0000259" key="1">
    <source>
        <dbReference type="Pfam" id="PF13302"/>
    </source>
</evidence>
<dbReference type="AlphaFoldDB" id="A0A1C7P2M8"/>
<sequence>MRDLTNWTGCPAPAPVTLDGRYVRIVPYDRTAHLDALWQAFGGLDINARLQYFAQDDFRGIADFDAWLTAVQKSGWITQVFYDKASGDVVGMANYMRPDPANGVVEVGGVAHSFAMARSPLSTEVHYLMARHAFEGLGYRRYEWKCDNRNEASKKTANRLGFTFEGVFRQHMLSKRANRDTAWFSIIDGEWPLLKAAFEAWLSPENFSGDGTQKRKLEDIRADLAQKETA</sequence>
<proteinExistence type="predicted"/>
<feature type="domain" description="N-acetyltransferase" evidence="1">
    <location>
        <begin position="61"/>
        <end position="163"/>
    </location>
</feature>
<dbReference type="EMBL" id="LGLV01000007">
    <property type="protein sequence ID" value="OBZ95489.1"/>
    <property type="molecule type" value="Genomic_DNA"/>
</dbReference>
<dbReference type="Proteomes" id="UP000093111">
    <property type="component" value="Unassembled WGS sequence"/>
</dbReference>
<dbReference type="RefSeq" id="WP_068954537.1">
    <property type="nucleotide sequence ID" value="NZ_LGLV01000007.1"/>
</dbReference>
<dbReference type="FunFam" id="3.40.630.30:FF:000047">
    <property type="entry name" value="Acetyltransferase, GNAT family"/>
    <property type="match status" value="1"/>
</dbReference>
<name>A0A1C7P2M8_9HYPH</name>